<dbReference type="Proteomes" id="UP000316770">
    <property type="component" value="Chromosome"/>
</dbReference>
<sequence length="54" mass="6100">MCRAVPTRLQRLAHSSLADDTKSSPFLSAPLSRCWYRHTQLVYINISIDAKLPA</sequence>
<accession>A0A518IMI4</accession>
<reference evidence="1 2" key="1">
    <citation type="submission" date="2019-02" db="EMBL/GenBank/DDBJ databases">
        <title>Deep-cultivation of Planctomycetes and their phenomic and genomic characterization uncovers novel biology.</title>
        <authorList>
            <person name="Wiegand S."/>
            <person name="Jogler M."/>
            <person name="Boedeker C."/>
            <person name="Pinto D."/>
            <person name="Vollmers J."/>
            <person name="Rivas-Marin E."/>
            <person name="Kohn T."/>
            <person name="Peeters S.H."/>
            <person name="Heuer A."/>
            <person name="Rast P."/>
            <person name="Oberbeckmann S."/>
            <person name="Bunk B."/>
            <person name="Jeske O."/>
            <person name="Meyerdierks A."/>
            <person name="Storesund J.E."/>
            <person name="Kallscheuer N."/>
            <person name="Luecker S."/>
            <person name="Lage O.M."/>
            <person name="Pohl T."/>
            <person name="Merkel B.J."/>
            <person name="Hornburger P."/>
            <person name="Mueller R.-W."/>
            <person name="Bruemmer F."/>
            <person name="Labrenz M."/>
            <person name="Spormann A.M."/>
            <person name="Op den Camp H."/>
            <person name="Overmann J."/>
            <person name="Amann R."/>
            <person name="Jetten M.S.M."/>
            <person name="Mascher T."/>
            <person name="Medema M.H."/>
            <person name="Devos D.P."/>
            <person name="Kaster A.-K."/>
            <person name="Ovreas L."/>
            <person name="Rohde M."/>
            <person name="Galperin M.Y."/>
            <person name="Jogler C."/>
        </authorList>
    </citation>
    <scope>NUCLEOTIDE SEQUENCE [LARGE SCALE GENOMIC DNA]</scope>
    <source>
        <strain evidence="1 2">Mal33</strain>
    </source>
</reference>
<dbReference type="EMBL" id="CP036318">
    <property type="protein sequence ID" value="QDV54301.1"/>
    <property type="molecule type" value="Genomic_DNA"/>
</dbReference>
<name>A0A518IMI4_9BACT</name>
<protein>
    <submittedName>
        <fullName evidence="1">Uncharacterized protein</fullName>
    </submittedName>
</protein>
<gene>
    <name evidence="1" type="ORF">Mal33_02510</name>
</gene>
<dbReference type="AlphaFoldDB" id="A0A518IMI4"/>
<proteinExistence type="predicted"/>
<evidence type="ECO:0000313" key="1">
    <source>
        <dbReference type="EMBL" id="QDV54301.1"/>
    </source>
</evidence>
<organism evidence="1 2">
    <name type="scientific">Rosistilla oblonga</name>
    <dbReference type="NCBI Taxonomy" id="2527990"/>
    <lineage>
        <taxon>Bacteria</taxon>
        <taxon>Pseudomonadati</taxon>
        <taxon>Planctomycetota</taxon>
        <taxon>Planctomycetia</taxon>
        <taxon>Pirellulales</taxon>
        <taxon>Pirellulaceae</taxon>
        <taxon>Rosistilla</taxon>
    </lineage>
</organism>
<evidence type="ECO:0000313" key="2">
    <source>
        <dbReference type="Proteomes" id="UP000316770"/>
    </source>
</evidence>
<keyword evidence="2" id="KW-1185">Reference proteome</keyword>